<accession>A0A0Q3LZC1</accession>
<dbReference type="EMBL" id="LMAR01000059">
    <property type="protein sequence ID" value="KQK28801.1"/>
    <property type="molecule type" value="Genomic_DNA"/>
</dbReference>
<dbReference type="Proteomes" id="UP000051562">
    <property type="component" value="Unassembled WGS sequence"/>
</dbReference>
<evidence type="ECO:0008006" key="6">
    <source>
        <dbReference type="Google" id="ProtNLM"/>
    </source>
</evidence>
<evidence type="ECO:0000256" key="1">
    <source>
        <dbReference type="SAM" id="MobiDB-lite"/>
    </source>
</evidence>
<proteinExistence type="predicted"/>
<protein>
    <recommendedName>
        <fullName evidence="6">Ribbon-helix-helix protein, copG family</fullName>
    </recommendedName>
</protein>
<feature type="compositionally biased region" description="Basic and acidic residues" evidence="1">
    <location>
        <begin position="47"/>
        <end position="61"/>
    </location>
</feature>
<dbReference type="Proteomes" id="UP000190130">
    <property type="component" value="Unassembled WGS sequence"/>
</dbReference>
<organism evidence="2 4">
    <name type="scientific">Bosea thiooxidans</name>
    <dbReference type="NCBI Taxonomy" id="53254"/>
    <lineage>
        <taxon>Bacteria</taxon>
        <taxon>Pseudomonadati</taxon>
        <taxon>Pseudomonadota</taxon>
        <taxon>Alphaproteobacteria</taxon>
        <taxon>Hyphomicrobiales</taxon>
        <taxon>Boseaceae</taxon>
        <taxon>Bosea</taxon>
    </lineage>
</organism>
<gene>
    <name evidence="2" type="ORF">ARD30_20380</name>
    <name evidence="3" type="ORF">SAMN05660750_01279</name>
</gene>
<evidence type="ECO:0000313" key="4">
    <source>
        <dbReference type="Proteomes" id="UP000051562"/>
    </source>
</evidence>
<dbReference type="EMBL" id="FUYX01000003">
    <property type="protein sequence ID" value="SKB56812.1"/>
    <property type="molecule type" value="Genomic_DNA"/>
</dbReference>
<keyword evidence="4" id="KW-1185">Reference proteome</keyword>
<dbReference type="OrthoDB" id="8162801at2"/>
<reference evidence="3 5" key="2">
    <citation type="submission" date="2017-02" db="EMBL/GenBank/DDBJ databases">
        <authorList>
            <person name="Peterson S.W."/>
        </authorList>
    </citation>
    <scope>NUCLEOTIDE SEQUENCE [LARGE SCALE GENOMIC DNA]</scope>
    <source>
        <strain evidence="3 5">DSM 9653</strain>
    </source>
</reference>
<sequence length="68" mass="7482">MSSATVTIRLREEDIAALDRYIAAQGRGRSRADLVAEIVSRWTAGRKEAALPHDEGMRPEELNASNDS</sequence>
<evidence type="ECO:0000313" key="2">
    <source>
        <dbReference type="EMBL" id="KQK28801.1"/>
    </source>
</evidence>
<feature type="region of interest" description="Disordered" evidence="1">
    <location>
        <begin position="47"/>
        <end position="68"/>
    </location>
</feature>
<dbReference type="AlphaFoldDB" id="A0A0Q3LZC1"/>
<name>A0A0Q3LZC1_9HYPH</name>
<evidence type="ECO:0000313" key="3">
    <source>
        <dbReference type="EMBL" id="SKB56812.1"/>
    </source>
</evidence>
<reference evidence="2 4" key="1">
    <citation type="submission" date="2015-10" db="EMBL/GenBank/DDBJ databases">
        <title>Draft genome of Bosea thiooxidans.</title>
        <authorList>
            <person name="Wang X."/>
        </authorList>
    </citation>
    <scope>NUCLEOTIDE SEQUENCE [LARGE SCALE GENOMIC DNA]</scope>
    <source>
        <strain evidence="2 4">CGMCC 9174</strain>
    </source>
</reference>
<evidence type="ECO:0000313" key="5">
    <source>
        <dbReference type="Proteomes" id="UP000190130"/>
    </source>
</evidence>